<dbReference type="Proteomes" id="UP001328107">
    <property type="component" value="Unassembled WGS sequence"/>
</dbReference>
<evidence type="ECO:0000313" key="2">
    <source>
        <dbReference type="EMBL" id="GMR55813.1"/>
    </source>
</evidence>
<feature type="non-terminal residue" evidence="2">
    <location>
        <position position="1"/>
    </location>
</feature>
<keyword evidence="1" id="KW-0732">Signal</keyword>
<evidence type="ECO:0000256" key="1">
    <source>
        <dbReference type="SAM" id="SignalP"/>
    </source>
</evidence>
<sequence length="121" mass="13461">GGKHLGQAARKLVNKSTPMRVCQLMIALFTAVAASVLPGNGINGGIAAWADCRSGFTYYQGWCVYVYNYYTDMNHCRTVGAFAPSVHSQDELDFWVNIMKYFNVANSQYWLDAYCPSEGEP</sequence>
<dbReference type="AlphaFoldDB" id="A0AAN5I7W6"/>
<dbReference type="EMBL" id="BTRK01000005">
    <property type="protein sequence ID" value="GMR55813.1"/>
    <property type="molecule type" value="Genomic_DNA"/>
</dbReference>
<name>A0AAN5I7W6_9BILA</name>
<organism evidence="2 3">
    <name type="scientific">Pristionchus mayeri</name>
    <dbReference type="NCBI Taxonomy" id="1317129"/>
    <lineage>
        <taxon>Eukaryota</taxon>
        <taxon>Metazoa</taxon>
        <taxon>Ecdysozoa</taxon>
        <taxon>Nematoda</taxon>
        <taxon>Chromadorea</taxon>
        <taxon>Rhabditida</taxon>
        <taxon>Rhabditina</taxon>
        <taxon>Diplogasteromorpha</taxon>
        <taxon>Diplogasteroidea</taxon>
        <taxon>Neodiplogasteridae</taxon>
        <taxon>Pristionchus</taxon>
    </lineage>
</organism>
<dbReference type="SUPFAM" id="SSF56436">
    <property type="entry name" value="C-type lectin-like"/>
    <property type="match status" value="1"/>
</dbReference>
<gene>
    <name evidence="2" type="ORF">PMAYCL1PPCAC_26008</name>
</gene>
<dbReference type="Gene3D" id="3.10.100.10">
    <property type="entry name" value="Mannose-Binding Protein A, subunit A"/>
    <property type="match status" value="1"/>
</dbReference>
<proteinExistence type="predicted"/>
<reference evidence="3" key="1">
    <citation type="submission" date="2022-10" db="EMBL/GenBank/DDBJ databases">
        <title>Genome assembly of Pristionchus species.</title>
        <authorList>
            <person name="Yoshida K."/>
            <person name="Sommer R.J."/>
        </authorList>
    </citation>
    <scope>NUCLEOTIDE SEQUENCE [LARGE SCALE GENOMIC DNA]</scope>
    <source>
        <strain evidence="3">RS5460</strain>
    </source>
</reference>
<evidence type="ECO:0008006" key="4">
    <source>
        <dbReference type="Google" id="ProtNLM"/>
    </source>
</evidence>
<protein>
    <recommendedName>
        <fullName evidence="4">C-type lectin</fullName>
    </recommendedName>
</protein>
<keyword evidence="3" id="KW-1185">Reference proteome</keyword>
<comment type="caution">
    <text evidence="2">The sequence shown here is derived from an EMBL/GenBank/DDBJ whole genome shotgun (WGS) entry which is preliminary data.</text>
</comment>
<feature type="chain" id="PRO_5043024191" description="C-type lectin" evidence="1">
    <location>
        <begin position="35"/>
        <end position="121"/>
    </location>
</feature>
<feature type="signal peptide" evidence="1">
    <location>
        <begin position="1"/>
        <end position="34"/>
    </location>
</feature>
<dbReference type="InterPro" id="IPR016187">
    <property type="entry name" value="CTDL_fold"/>
</dbReference>
<feature type="non-terminal residue" evidence="2">
    <location>
        <position position="121"/>
    </location>
</feature>
<evidence type="ECO:0000313" key="3">
    <source>
        <dbReference type="Proteomes" id="UP001328107"/>
    </source>
</evidence>
<dbReference type="InterPro" id="IPR016186">
    <property type="entry name" value="C-type_lectin-like/link_sf"/>
</dbReference>
<accession>A0AAN5I7W6</accession>